<sequence>MGALPALPVTDTMPTIVIAAGGEGRRMGGSKPAQKLAGKSLLEHALHWASKHSDLIAVAVRDSDQLDLTSIPILVDAAVGLGPISALKSAFGFAEVHNRDQVLLIGCDLPFLPSDLAERLARGIGSESCGMPVSKGRDHPMAALWRIEHAALDAFVAAGGRSIWRFAESVGVKRIDWPPDQGIDPFTNINDLEMLARAESRLRQS</sequence>
<comment type="domain">
    <text evidence="8">The N-terminal domain determines nucleotide recognition and specific binding, while the C-terminal domain determines the specific binding to the target protein.</text>
</comment>
<dbReference type="GO" id="GO:0061603">
    <property type="term" value="F:molybdenum cofactor guanylyltransferase activity"/>
    <property type="evidence" value="ECO:0007669"/>
    <property type="project" value="UniProtKB-EC"/>
</dbReference>
<dbReference type="EMBL" id="VLLK01000002">
    <property type="protein sequence ID" value="TWJ06823.1"/>
    <property type="molecule type" value="Genomic_DNA"/>
</dbReference>
<keyword evidence="4 8" id="KW-0547">Nucleotide-binding</keyword>
<dbReference type="OrthoDB" id="9788394at2"/>
<dbReference type="InterPro" id="IPR013482">
    <property type="entry name" value="Molybde_CF_guanTrfase"/>
</dbReference>
<keyword evidence="7 8" id="KW-0501">Molybdenum cofactor biosynthesis</keyword>
<comment type="cofactor">
    <cofactor evidence="8">
        <name>Mg(2+)</name>
        <dbReference type="ChEBI" id="CHEBI:18420"/>
    </cofactor>
</comment>
<dbReference type="GO" id="GO:0006777">
    <property type="term" value="P:Mo-molybdopterin cofactor biosynthetic process"/>
    <property type="evidence" value="ECO:0007669"/>
    <property type="project" value="UniProtKB-KW"/>
</dbReference>
<protein>
    <recommendedName>
        <fullName evidence="8">Molybdenum cofactor guanylyltransferase</fullName>
        <shortName evidence="8">MoCo guanylyltransferase</shortName>
        <ecNumber evidence="8">2.7.7.77</ecNumber>
    </recommendedName>
    <alternativeName>
        <fullName evidence="8">GTP:molybdopterin guanylyltransferase</fullName>
    </alternativeName>
    <alternativeName>
        <fullName evidence="8">Mo-MPT guanylyltransferase</fullName>
    </alternativeName>
    <alternativeName>
        <fullName evidence="8">Molybdopterin guanylyltransferase</fullName>
    </alternativeName>
    <alternativeName>
        <fullName evidence="8">Molybdopterin-guanine dinucleotide synthase</fullName>
        <shortName evidence="8">MGD synthase</shortName>
    </alternativeName>
</protein>
<dbReference type="PANTHER" id="PTHR19136">
    <property type="entry name" value="MOLYBDENUM COFACTOR GUANYLYLTRANSFERASE"/>
    <property type="match status" value="1"/>
</dbReference>
<gene>
    <name evidence="8" type="primary">mobA</name>
    <name evidence="10" type="ORF">JN10_2360</name>
</gene>
<keyword evidence="11" id="KW-1185">Reference proteome</keyword>
<organism evidence="10 11">
    <name type="scientific">Altererythrobacter ishigakiensis</name>
    <dbReference type="NCBI Taxonomy" id="476157"/>
    <lineage>
        <taxon>Bacteria</taxon>
        <taxon>Pseudomonadati</taxon>
        <taxon>Pseudomonadota</taxon>
        <taxon>Alphaproteobacteria</taxon>
        <taxon>Sphingomonadales</taxon>
        <taxon>Erythrobacteraceae</taxon>
        <taxon>Altererythrobacter</taxon>
    </lineage>
</organism>
<evidence type="ECO:0000256" key="8">
    <source>
        <dbReference type="HAMAP-Rule" id="MF_00316"/>
    </source>
</evidence>
<comment type="catalytic activity">
    <reaction evidence="8">
        <text>Mo-molybdopterin + GTP + H(+) = Mo-molybdopterin guanine dinucleotide + diphosphate</text>
        <dbReference type="Rhea" id="RHEA:34243"/>
        <dbReference type="ChEBI" id="CHEBI:15378"/>
        <dbReference type="ChEBI" id="CHEBI:33019"/>
        <dbReference type="ChEBI" id="CHEBI:37565"/>
        <dbReference type="ChEBI" id="CHEBI:71302"/>
        <dbReference type="ChEBI" id="CHEBI:71310"/>
        <dbReference type="EC" id="2.7.7.77"/>
    </reaction>
</comment>
<evidence type="ECO:0000256" key="6">
    <source>
        <dbReference type="ARBA" id="ARBA00023134"/>
    </source>
</evidence>
<dbReference type="AlphaFoldDB" id="A0A562UMH1"/>
<feature type="binding site" evidence="8">
    <location>
        <position position="76"/>
    </location>
    <ligand>
        <name>GTP</name>
        <dbReference type="ChEBI" id="CHEBI:37565"/>
    </ligand>
</feature>
<comment type="subunit">
    <text evidence="8">Monomer.</text>
</comment>
<keyword evidence="2 8" id="KW-0808">Transferase</keyword>
<proteinExistence type="inferred from homology"/>
<dbReference type="Pfam" id="PF12804">
    <property type="entry name" value="NTP_transf_3"/>
    <property type="match status" value="1"/>
</dbReference>
<evidence type="ECO:0000256" key="5">
    <source>
        <dbReference type="ARBA" id="ARBA00022842"/>
    </source>
</evidence>
<comment type="caution">
    <text evidence="8">Lacks conserved residue(s) required for the propagation of feature annotation.</text>
</comment>
<keyword evidence="3 8" id="KW-0479">Metal-binding</keyword>
<feature type="binding site" evidence="8">
    <location>
        <position position="108"/>
    </location>
    <ligand>
        <name>GTP</name>
        <dbReference type="ChEBI" id="CHEBI:37565"/>
    </ligand>
</feature>
<evidence type="ECO:0000313" key="10">
    <source>
        <dbReference type="EMBL" id="TWJ06823.1"/>
    </source>
</evidence>
<dbReference type="InterPro" id="IPR025877">
    <property type="entry name" value="MobA-like_NTP_Trfase"/>
</dbReference>
<feature type="binding site" evidence="8">
    <location>
        <position position="108"/>
    </location>
    <ligand>
        <name>Mg(2+)</name>
        <dbReference type="ChEBI" id="CHEBI:18420"/>
    </ligand>
</feature>
<evidence type="ECO:0000256" key="2">
    <source>
        <dbReference type="ARBA" id="ARBA00022679"/>
    </source>
</evidence>
<dbReference type="GO" id="GO:0005737">
    <property type="term" value="C:cytoplasm"/>
    <property type="evidence" value="ECO:0007669"/>
    <property type="project" value="UniProtKB-SubCell"/>
</dbReference>
<evidence type="ECO:0000256" key="4">
    <source>
        <dbReference type="ARBA" id="ARBA00022741"/>
    </source>
</evidence>
<feature type="domain" description="MobA-like NTP transferase" evidence="9">
    <location>
        <begin position="17"/>
        <end position="165"/>
    </location>
</feature>
<evidence type="ECO:0000256" key="3">
    <source>
        <dbReference type="ARBA" id="ARBA00022723"/>
    </source>
</evidence>
<comment type="function">
    <text evidence="8">Transfers a GMP moiety from GTP to Mo-molybdopterin (Mo-MPT) cofactor (Moco or molybdenum cofactor) to form Mo-molybdopterin guanine dinucleotide (Mo-MGD) cofactor.</text>
</comment>
<dbReference type="SUPFAM" id="SSF53448">
    <property type="entry name" value="Nucleotide-diphospho-sugar transferases"/>
    <property type="match status" value="1"/>
</dbReference>
<comment type="similarity">
    <text evidence="8">Belongs to the MobA family.</text>
</comment>
<evidence type="ECO:0000256" key="1">
    <source>
        <dbReference type="ARBA" id="ARBA00022490"/>
    </source>
</evidence>
<dbReference type="Proteomes" id="UP000320547">
    <property type="component" value="Unassembled WGS sequence"/>
</dbReference>
<evidence type="ECO:0000256" key="7">
    <source>
        <dbReference type="ARBA" id="ARBA00023150"/>
    </source>
</evidence>
<dbReference type="CDD" id="cd02503">
    <property type="entry name" value="MobA"/>
    <property type="match status" value="1"/>
</dbReference>
<feature type="binding site" evidence="8">
    <location>
        <position position="31"/>
    </location>
    <ligand>
        <name>GTP</name>
        <dbReference type="ChEBI" id="CHEBI:37565"/>
    </ligand>
</feature>
<keyword evidence="6 8" id="KW-0342">GTP-binding</keyword>
<dbReference type="HAMAP" id="MF_00316">
    <property type="entry name" value="MobA"/>
    <property type="match status" value="1"/>
</dbReference>
<accession>A0A562UMH1</accession>
<reference evidence="10 11" key="1">
    <citation type="submission" date="2019-07" db="EMBL/GenBank/DDBJ databases">
        <title>Genomic Encyclopedia of Archaeal and Bacterial Type Strains, Phase II (KMG-II): from individual species to whole genera.</title>
        <authorList>
            <person name="Goeker M."/>
        </authorList>
    </citation>
    <scope>NUCLEOTIDE SEQUENCE [LARGE SCALE GENOMIC DNA]</scope>
    <source>
        <strain evidence="10 11">ATCC BAA-2084</strain>
    </source>
</reference>
<dbReference type="EC" id="2.7.7.77" evidence="8"/>
<keyword evidence="1 8" id="KW-0963">Cytoplasm</keyword>
<name>A0A562UMH1_9SPHN</name>
<dbReference type="GO" id="GO:0005525">
    <property type="term" value="F:GTP binding"/>
    <property type="evidence" value="ECO:0007669"/>
    <property type="project" value="UniProtKB-UniRule"/>
</dbReference>
<evidence type="ECO:0000259" key="9">
    <source>
        <dbReference type="Pfam" id="PF12804"/>
    </source>
</evidence>
<comment type="caution">
    <text evidence="10">The sequence shown here is derived from an EMBL/GenBank/DDBJ whole genome shotgun (WGS) entry which is preliminary data.</text>
</comment>
<dbReference type="GO" id="GO:0046872">
    <property type="term" value="F:metal ion binding"/>
    <property type="evidence" value="ECO:0007669"/>
    <property type="project" value="UniProtKB-KW"/>
</dbReference>
<evidence type="ECO:0000313" key="11">
    <source>
        <dbReference type="Proteomes" id="UP000320547"/>
    </source>
</evidence>
<keyword evidence="5 8" id="KW-0460">Magnesium</keyword>
<dbReference type="InterPro" id="IPR029044">
    <property type="entry name" value="Nucleotide-diphossugar_trans"/>
</dbReference>
<dbReference type="PANTHER" id="PTHR19136:SF81">
    <property type="entry name" value="MOLYBDENUM COFACTOR GUANYLYLTRANSFERASE"/>
    <property type="match status" value="1"/>
</dbReference>
<comment type="subcellular location">
    <subcellularLocation>
        <location evidence="8">Cytoplasm</location>
    </subcellularLocation>
</comment>
<dbReference type="Gene3D" id="3.90.550.10">
    <property type="entry name" value="Spore Coat Polysaccharide Biosynthesis Protein SpsA, Chain A"/>
    <property type="match status" value="1"/>
</dbReference>
<dbReference type="STRING" id="476157.GCA_001663155_01036"/>